<keyword evidence="2" id="KW-0547">Nucleotide-binding</keyword>
<accession>A0ABW3VWW1</accession>
<dbReference type="PROSITE" id="PS50893">
    <property type="entry name" value="ABC_TRANSPORTER_2"/>
    <property type="match status" value="1"/>
</dbReference>
<evidence type="ECO:0000313" key="5">
    <source>
        <dbReference type="EMBL" id="MFD1246809.1"/>
    </source>
</evidence>
<dbReference type="Gene3D" id="3.40.50.300">
    <property type="entry name" value="P-loop containing nucleotide triphosphate hydrolases"/>
    <property type="match status" value="1"/>
</dbReference>
<name>A0ABW3VWW1_9ACTN</name>
<dbReference type="SMART" id="SM00382">
    <property type="entry name" value="AAA"/>
    <property type="match status" value="1"/>
</dbReference>
<dbReference type="EMBL" id="JBHTLX010000005">
    <property type="protein sequence ID" value="MFD1246809.1"/>
    <property type="molecule type" value="Genomic_DNA"/>
</dbReference>
<keyword evidence="3 5" id="KW-0067">ATP-binding</keyword>
<gene>
    <name evidence="5" type="ORF">ACFQ3F_03310</name>
</gene>
<dbReference type="InterPro" id="IPR003593">
    <property type="entry name" value="AAA+_ATPase"/>
</dbReference>
<keyword evidence="1" id="KW-0813">Transport</keyword>
<dbReference type="RefSeq" id="WP_367917713.1">
    <property type="nucleotide sequence ID" value="NZ_BAABAC010000005.1"/>
</dbReference>
<feature type="domain" description="ABC transporter" evidence="4">
    <location>
        <begin position="26"/>
        <end position="274"/>
    </location>
</feature>
<evidence type="ECO:0000313" key="6">
    <source>
        <dbReference type="Proteomes" id="UP001597229"/>
    </source>
</evidence>
<keyword evidence="6" id="KW-1185">Reference proteome</keyword>
<dbReference type="InterPro" id="IPR027417">
    <property type="entry name" value="P-loop_NTPase"/>
</dbReference>
<proteinExistence type="predicted"/>
<evidence type="ECO:0000256" key="3">
    <source>
        <dbReference type="ARBA" id="ARBA00022840"/>
    </source>
</evidence>
<evidence type="ECO:0000256" key="1">
    <source>
        <dbReference type="ARBA" id="ARBA00022448"/>
    </source>
</evidence>
<dbReference type="Pfam" id="PF00005">
    <property type="entry name" value="ABC_tran"/>
    <property type="match status" value="1"/>
</dbReference>
<dbReference type="Proteomes" id="UP001597229">
    <property type="component" value="Unassembled WGS sequence"/>
</dbReference>
<dbReference type="InterPro" id="IPR003439">
    <property type="entry name" value="ABC_transporter-like_ATP-bd"/>
</dbReference>
<organism evidence="5 6">
    <name type="scientific">Nocardioides ginsengisoli</name>
    <dbReference type="NCBI Taxonomy" id="363868"/>
    <lineage>
        <taxon>Bacteria</taxon>
        <taxon>Bacillati</taxon>
        <taxon>Actinomycetota</taxon>
        <taxon>Actinomycetes</taxon>
        <taxon>Propionibacteriales</taxon>
        <taxon>Nocardioidaceae</taxon>
        <taxon>Nocardioides</taxon>
    </lineage>
</organism>
<reference evidence="6" key="1">
    <citation type="journal article" date="2019" name="Int. J. Syst. Evol. Microbiol.">
        <title>The Global Catalogue of Microorganisms (GCM) 10K type strain sequencing project: providing services to taxonomists for standard genome sequencing and annotation.</title>
        <authorList>
            <consortium name="The Broad Institute Genomics Platform"/>
            <consortium name="The Broad Institute Genome Sequencing Center for Infectious Disease"/>
            <person name="Wu L."/>
            <person name="Ma J."/>
        </authorList>
    </citation>
    <scope>NUCLEOTIDE SEQUENCE [LARGE SCALE GENOMIC DNA]</scope>
    <source>
        <strain evidence="6">CCUG 52478</strain>
    </source>
</reference>
<dbReference type="InterPro" id="IPR051120">
    <property type="entry name" value="ABC_AA/LPS_Transport"/>
</dbReference>
<dbReference type="PANTHER" id="PTHR45772:SF1">
    <property type="entry name" value="ABC TRANSPORTER ATP-BINDING PROTEIN"/>
    <property type="match status" value="1"/>
</dbReference>
<comment type="caution">
    <text evidence="5">The sequence shown here is derived from an EMBL/GenBank/DDBJ whole genome shotgun (WGS) entry which is preliminary data.</text>
</comment>
<evidence type="ECO:0000259" key="4">
    <source>
        <dbReference type="PROSITE" id="PS50893"/>
    </source>
</evidence>
<dbReference type="PANTHER" id="PTHR45772">
    <property type="entry name" value="CONSERVED COMPONENT OF ABC TRANSPORTER FOR NATURAL AMINO ACIDS-RELATED"/>
    <property type="match status" value="1"/>
</dbReference>
<dbReference type="GO" id="GO:0005524">
    <property type="term" value="F:ATP binding"/>
    <property type="evidence" value="ECO:0007669"/>
    <property type="project" value="UniProtKB-KW"/>
</dbReference>
<evidence type="ECO:0000256" key="2">
    <source>
        <dbReference type="ARBA" id="ARBA00022741"/>
    </source>
</evidence>
<protein>
    <submittedName>
        <fullName evidence="5">ABC transporter ATP-binding protein</fullName>
    </submittedName>
</protein>
<sequence>MSSDNVHDHAKAAVGDPDREDVTDRLRVDGVSLELSGVKILHDVSLAVEPGQTVGLLGANGSGKSSLLNVVSGYYKPTAGAVFISGRDIASCGPARIAAHRVGRSFQSIGKMSDLTVLENVMLGLEPVWRSSSIAAVLGLPSSRRAEADARLQASTIIDEFDLGGYEHKLLSACPYGVRKVADLLRSMVSKPKLLLLDEPTSGVSMEDRAGILELIRAWAARTGCSTVVVDHDIEFVTSLADSLVALVGGSVAAAGGSAEVLGNEDVIATFLGTGKR</sequence>
<dbReference type="SUPFAM" id="SSF52540">
    <property type="entry name" value="P-loop containing nucleoside triphosphate hydrolases"/>
    <property type="match status" value="1"/>
</dbReference>